<feature type="domain" description="ACT" evidence="6">
    <location>
        <begin position="83"/>
        <end position="156"/>
    </location>
</feature>
<dbReference type="Gene3D" id="3.30.70.260">
    <property type="match status" value="1"/>
</dbReference>
<gene>
    <name evidence="7" type="primary">ILV6_3</name>
    <name evidence="7" type="ORF">K7432_014214</name>
</gene>
<reference evidence="7 8" key="1">
    <citation type="submission" date="2023-04" db="EMBL/GenBank/DDBJ databases">
        <title>Genome of Basidiobolus ranarum AG-B5.</title>
        <authorList>
            <person name="Stajich J.E."/>
            <person name="Carter-House D."/>
            <person name="Gryganskyi A."/>
        </authorList>
    </citation>
    <scope>NUCLEOTIDE SEQUENCE [LARGE SCALE GENOMIC DNA]</scope>
    <source>
        <strain evidence="7 8">AG-B5</strain>
    </source>
</reference>
<dbReference type="GO" id="GO:0003984">
    <property type="term" value="F:acetolactate synthase activity"/>
    <property type="evidence" value="ECO:0007669"/>
    <property type="project" value="UniProtKB-EC"/>
</dbReference>
<keyword evidence="8" id="KW-1185">Reference proteome</keyword>
<comment type="pathway">
    <text evidence="1">Amino-acid biosynthesis; L-isoleucine biosynthesis; L-isoleucine from 2-oxobutanoate: step 1/4.</text>
</comment>
<dbReference type="InterPro" id="IPR019455">
    <property type="entry name" value="Acetolactate_synth_ssu_C"/>
</dbReference>
<comment type="caution">
    <text evidence="7">The sequence shown here is derived from an EMBL/GenBank/DDBJ whole genome shotgun (WGS) entry which is preliminary data.</text>
</comment>
<keyword evidence="5" id="KW-0100">Branched-chain amino acid biosynthesis</keyword>
<sequence length="290" mass="32334">MIYNRLAFTVRETSAQMLGRIQHRSYLPIIQCCYTSTTSSQRQPRNKKLPPLPTMPTLTPVDAVNNIIYNTPVSPSEAPTKHTLNCLVQNAPGVLSLITGILAARSFNIDSLVTAKTEIRDLSRMTIVLRGQEPTIEQVKKQLEDLVPVWVVLDYSHTQIVERELLMAKVSILGPDHEQAIFENTTNPHDNMTPGEIFLATHKHLEAIQELTKLFQGQIIDVGNESAIVQLCTKSARIDAFMKLLKPFGILEAARSGIMAMPRSLHMGFDEEMEIPEESPQVDATMLPPG</sequence>
<dbReference type="SUPFAM" id="SSF55021">
    <property type="entry name" value="ACT-like"/>
    <property type="match status" value="2"/>
</dbReference>
<dbReference type="CDD" id="cd04878">
    <property type="entry name" value="ACT_AHAS"/>
    <property type="match status" value="1"/>
</dbReference>
<organism evidence="7 8">
    <name type="scientific">Basidiobolus ranarum</name>
    <dbReference type="NCBI Taxonomy" id="34480"/>
    <lineage>
        <taxon>Eukaryota</taxon>
        <taxon>Fungi</taxon>
        <taxon>Fungi incertae sedis</taxon>
        <taxon>Zoopagomycota</taxon>
        <taxon>Entomophthoromycotina</taxon>
        <taxon>Basidiobolomycetes</taxon>
        <taxon>Basidiobolales</taxon>
        <taxon>Basidiobolaceae</taxon>
        <taxon>Basidiobolus</taxon>
    </lineage>
</organism>
<comment type="pathway">
    <text evidence="2">Amino-acid biosynthesis; L-valine biosynthesis; L-valine from pyruvate: step 1/4.</text>
</comment>
<dbReference type="Pfam" id="PF22629">
    <property type="entry name" value="ACT_AHAS_ss"/>
    <property type="match status" value="1"/>
</dbReference>
<dbReference type="InterPro" id="IPR054480">
    <property type="entry name" value="AHAS_small-like_ACT"/>
</dbReference>
<keyword evidence="7" id="KW-0808">Transferase</keyword>
<dbReference type="InterPro" id="IPR002912">
    <property type="entry name" value="ACT_dom"/>
</dbReference>
<evidence type="ECO:0000256" key="5">
    <source>
        <dbReference type="ARBA" id="ARBA00023304"/>
    </source>
</evidence>
<dbReference type="InterPro" id="IPR004789">
    <property type="entry name" value="Acetalactate_synth_ssu"/>
</dbReference>
<dbReference type="EC" id="2.2.1.6" evidence="7"/>
<dbReference type="PROSITE" id="PS51671">
    <property type="entry name" value="ACT"/>
    <property type="match status" value="1"/>
</dbReference>
<dbReference type="Gene3D" id="3.30.70.1150">
    <property type="entry name" value="ACT-like. Chain A, domain 2"/>
    <property type="match status" value="1"/>
</dbReference>
<evidence type="ECO:0000256" key="4">
    <source>
        <dbReference type="ARBA" id="ARBA00022605"/>
    </source>
</evidence>
<evidence type="ECO:0000313" key="8">
    <source>
        <dbReference type="Proteomes" id="UP001479436"/>
    </source>
</evidence>
<dbReference type="PANTHER" id="PTHR31242:SF2">
    <property type="entry name" value="ACETOLACTATE SYNTHASE SMALL SUBUNIT, MITOCHONDRIAL"/>
    <property type="match status" value="1"/>
</dbReference>
<dbReference type="EMBL" id="JASJQH010001559">
    <property type="protein sequence ID" value="KAK9761117.1"/>
    <property type="molecule type" value="Genomic_DNA"/>
</dbReference>
<dbReference type="InterPro" id="IPR045865">
    <property type="entry name" value="ACT-like_dom_sf"/>
</dbReference>
<keyword evidence="4" id="KW-0028">Amino-acid biosynthesis</keyword>
<evidence type="ECO:0000256" key="3">
    <source>
        <dbReference type="ARBA" id="ARBA00006341"/>
    </source>
</evidence>
<dbReference type="NCBIfam" id="TIGR00119">
    <property type="entry name" value="acolac_sm"/>
    <property type="match status" value="1"/>
</dbReference>
<name>A0ABR2WHX9_9FUNG</name>
<evidence type="ECO:0000256" key="1">
    <source>
        <dbReference type="ARBA" id="ARBA00004974"/>
    </source>
</evidence>
<dbReference type="Proteomes" id="UP001479436">
    <property type="component" value="Unassembled WGS sequence"/>
</dbReference>
<dbReference type="Pfam" id="PF10369">
    <property type="entry name" value="ALS_ss_C"/>
    <property type="match status" value="1"/>
</dbReference>
<evidence type="ECO:0000256" key="2">
    <source>
        <dbReference type="ARBA" id="ARBA00005025"/>
    </source>
</evidence>
<dbReference type="InterPro" id="IPR039557">
    <property type="entry name" value="AHAS_ACT"/>
</dbReference>
<accession>A0ABR2WHX9</accession>
<evidence type="ECO:0000313" key="7">
    <source>
        <dbReference type="EMBL" id="KAK9761117.1"/>
    </source>
</evidence>
<comment type="similarity">
    <text evidence="3">Belongs to the acetolactate synthase small subunit family.</text>
</comment>
<dbReference type="PANTHER" id="PTHR31242">
    <property type="entry name" value="ACETOLACTATE SYNTHASE SMALL SUBUNIT, MITOCHONDRIAL"/>
    <property type="match status" value="1"/>
</dbReference>
<dbReference type="InterPro" id="IPR053050">
    <property type="entry name" value="ALS_regulatory_subunit"/>
</dbReference>
<protein>
    <submittedName>
        <fullName evidence="7">Acetolactate synthase, regulatory subunit</fullName>
        <ecNumber evidence="7">2.2.1.6</ecNumber>
    </submittedName>
</protein>
<evidence type="ECO:0000259" key="6">
    <source>
        <dbReference type="PROSITE" id="PS51671"/>
    </source>
</evidence>
<proteinExistence type="inferred from homology"/>
<dbReference type="InterPro" id="IPR027271">
    <property type="entry name" value="Acetolactate_synth/TF_NikR_C"/>
</dbReference>